<keyword evidence="5" id="KW-0627">Porphyrin biosynthesis</keyword>
<evidence type="ECO:0000313" key="8">
    <source>
        <dbReference type="Proteomes" id="UP000183918"/>
    </source>
</evidence>
<evidence type="ECO:0000256" key="5">
    <source>
        <dbReference type="ARBA" id="ARBA00023244"/>
    </source>
</evidence>
<proteinExistence type="predicted"/>
<reference evidence="7 8" key="1">
    <citation type="submission" date="2016-10" db="EMBL/GenBank/DDBJ databases">
        <authorList>
            <person name="de Groot N.N."/>
        </authorList>
    </citation>
    <scope>NUCLEOTIDE SEQUENCE [LARGE SCALE GENOMIC DNA]</scope>
    <source>
        <strain evidence="7 8">DSM 14045</strain>
    </source>
</reference>
<sequence>MAYFPLFVEISKKKCLVVGGGQRAFEKVAALFDFGAQITVIAPKIVEDIKEVSGVTCIERKFQESDVEGQFIVVAASEDSGENTMISEICKQLGIHVNVLDNKEESTFLFSEYIKQRDVVAAFSSSGKCPVVDKYMKLQNTEVVDSFLGEVNEFFASIKRQVDKCVPDPQRRVMVYEDLLEATLILKRKPTMDQVGSVIEHINEKEL</sequence>
<keyword evidence="4" id="KW-0520">NAD</keyword>
<evidence type="ECO:0000256" key="1">
    <source>
        <dbReference type="ARBA" id="ARBA00005010"/>
    </source>
</evidence>
<dbReference type="Proteomes" id="UP000183918">
    <property type="component" value="Unassembled WGS sequence"/>
</dbReference>
<dbReference type="InterPro" id="IPR028161">
    <property type="entry name" value="Met8-like"/>
</dbReference>
<dbReference type="RefSeq" id="WP_074717623.1">
    <property type="nucleotide sequence ID" value="NZ_FNPG01000017.1"/>
</dbReference>
<dbReference type="PANTHER" id="PTHR35330:SF1">
    <property type="entry name" value="SIROHEME BIOSYNTHESIS PROTEIN MET8"/>
    <property type="match status" value="1"/>
</dbReference>
<organism evidence="7 8">
    <name type="scientific">Lachnobacterium bovis DSM 14045</name>
    <dbReference type="NCBI Taxonomy" id="1122142"/>
    <lineage>
        <taxon>Bacteria</taxon>
        <taxon>Bacillati</taxon>
        <taxon>Bacillota</taxon>
        <taxon>Clostridia</taxon>
        <taxon>Lachnospirales</taxon>
        <taxon>Lachnospiraceae</taxon>
        <taxon>Lachnobacterium</taxon>
    </lineage>
</organism>
<protein>
    <recommendedName>
        <fullName evidence="2">precorrin-2 dehydrogenase</fullName>
        <ecNumber evidence="2">1.3.1.76</ecNumber>
    </recommendedName>
</protein>
<dbReference type="GO" id="GO:0019354">
    <property type="term" value="P:siroheme biosynthetic process"/>
    <property type="evidence" value="ECO:0007669"/>
    <property type="project" value="UniProtKB-UniPathway"/>
</dbReference>
<dbReference type="STRING" id="1122142.SAMN02910414_01497"/>
<dbReference type="InterPro" id="IPR006367">
    <property type="entry name" value="Sirohaem_synthase_N"/>
</dbReference>
<dbReference type="UniPathway" id="UPA00262">
    <property type="reaction ID" value="UER00222"/>
</dbReference>
<evidence type="ECO:0000256" key="2">
    <source>
        <dbReference type="ARBA" id="ARBA00012400"/>
    </source>
</evidence>
<dbReference type="GO" id="GO:0043115">
    <property type="term" value="F:precorrin-2 dehydrogenase activity"/>
    <property type="evidence" value="ECO:0007669"/>
    <property type="project" value="UniProtKB-EC"/>
</dbReference>
<keyword evidence="8" id="KW-1185">Reference proteome</keyword>
<evidence type="ECO:0000256" key="3">
    <source>
        <dbReference type="ARBA" id="ARBA00023002"/>
    </source>
</evidence>
<evidence type="ECO:0000256" key="4">
    <source>
        <dbReference type="ARBA" id="ARBA00023027"/>
    </source>
</evidence>
<gene>
    <name evidence="7" type="ORF">SAMN02910414_01497</name>
</gene>
<dbReference type="NCBIfam" id="TIGR01470">
    <property type="entry name" value="cysG_Nterm"/>
    <property type="match status" value="1"/>
</dbReference>
<comment type="pathway">
    <text evidence="1">Porphyrin-containing compound metabolism; siroheme biosynthesis; sirohydrochlorin from precorrin-2: step 1/1.</text>
</comment>
<dbReference type="Gene3D" id="3.40.50.720">
    <property type="entry name" value="NAD(P)-binding Rossmann-like Domain"/>
    <property type="match status" value="1"/>
</dbReference>
<dbReference type="InterPro" id="IPR036291">
    <property type="entry name" value="NAD(P)-bd_dom_sf"/>
</dbReference>
<dbReference type="EMBL" id="FNPG01000017">
    <property type="protein sequence ID" value="SDY41078.1"/>
    <property type="molecule type" value="Genomic_DNA"/>
</dbReference>
<dbReference type="GO" id="GO:0004325">
    <property type="term" value="F:ferrochelatase activity"/>
    <property type="evidence" value="ECO:0007669"/>
    <property type="project" value="InterPro"/>
</dbReference>
<dbReference type="SUPFAM" id="SSF51735">
    <property type="entry name" value="NAD(P)-binding Rossmann-fold domains"/>
    <property type="match status" value="1"/>
</dbReference>
<dbReference type="Pfam" id="PF13241">
    <property type="entry name" value="NAD_binding_7"/>
    <property type="match status" value="1"/>
</dbReference>
<name>A0A1H3JNX5_9FIRM</name>
<dbReference type="OrthoDB" id="9773765at2"/>
<dbReference type="PANTHER" id="PTHR35330">
    <property type="entry name" value="SIROHEME BIOSYNTHESIS PROTEIN MET8"/>
    <property type="match status" value="1"/>
</dbReference>
<comment type="catalytic activity">
    <reaction evidence="6">
        <text>precorrin-2 + NAD(+) = sirohydrochlorin + NADH + 2 H(+)</text>
        <dbReference type="Rhea" id="RHEA:15613"/>
        <dbReference type="ChEBI" id="CHEBI:15378"/>
        <dbReference type="ChEBI" id="CHEBI:57540"/>
        <dbReference type="ChEBI" id="CHEBI:57945"/>
        <dbReference type="ChEBI" id="CHEBI:58351"/>
        <dbReference type="ChEBI" id="CHEBI:58827"/>
        <dbReference type="EC" id="1.3.1.76"/>
    </reaction>
</comment>
<dbReference type="EC" id="1.3.1.76" evidence="2"/>
<dbReference type="AlphaFoldDB" id="A0A1H3JNX5"/>
<evidence type="ECO:0000313" key="7">
    <source>
        <dbReference type="EMBL" id="SDY41078.1"/>
    </source>
</evidence>
<keyword evidence="3" id="KW-0560">Oxidoreductase</keyword>
<evidence type="ECO:0000256" key="6">
    <source>
        <dbReference type="ARBA" id="ARBA00047561"/>
    </source>
</evidence>
<dbReference type="SUPFAM" id="SSF75615">
    <property type="entry name" value="Siroheme synthase middle domains-like"/>
    <property type="match status" value="1"/>
</dbReference>
<accession>A0A1H3JNX5</accession>